<dbReference type="Proteomes" id="UP000093925">
    <property type="component" value="Unassembled WGS sequence"/>
</dbReference>
<accession>A0A1A3KJW4</accession>
<name>A0A1A3KJW4_MYCAS</name>
<protein>
    <recommendedName>
        <fullName evidence="3">DUF4226 domain-containing protein</fullName>
    </recommendedName>
</protein>
<evidence type="ECO:0000313" key="2">
    <source>
        <dbReference type="Proteomes" id="UP000093925"/>
    </source>
</evidence>
<evidence type="ECO:0008006" key="3">
    <source>
        <dbReference type="Google" id="ProtNLM"/>
    </source>
</evidence>
<comment type="caution">
    <text evidence="1">The sequence shown here is derived from an EMBL/GenBank/DDBJ whole genome shotgun (WGS) entry which is preliminary data.</text>
</comment>
<organism evidence="1 2">
    <name type="scientific">Mycobacterium asiaticum</name>
    <dbReference type="NCBI Taxonomy" id="1790"/>
    <lineage>
        <taxon>Bacteria</taxon>
        <taxon>Bacillati</taxon>
        <taxon>Actinomycetota</taxon>
        <taxon>Actinomycetes</taxon>
        <taxon>Mycobacteriales</taxon>
        <taxon>Mycobacteriaceae</taxon>
        <taxon>Mycobacterium</taxon>
    </lineage>
</organism>
<gene>
    <name evidence="1" type="ORF">A5640_13085</name>
</gene>
<dbReference type="EMBL" id="LZLM01000073">
    <property type="protein sequence ID" value="OBJ85300.1"/>
    <property type="molecule type" value="Genomic_DNA"/>
</dbReference>
<dbReference type="RefSeq" id="WP_065140261.1">
    <property type="nucleotide sequence ID" value="NZ_LZLM01000073.1"/>
</dbReference>
<proteinExistence type="predicted"/>
<reference evidence="1 2" key="1">
    <citation type="submission" date="2016-06" db="EMBL/GenBank/DDBJ databases">
        <authorList>
            <person name="Kjaerup R.B."/>
            <person name="Dalgaard T.S."/>
            <person name="Juul-Madsen H.R."/>
        </authorList>
    </citation>
    <scope>NUCLEOTIDE SEQUENCE [LARGE SCALE GENOMIC DNA]</scope>
    <source>
        <strain evidence="1 2">1276495.2</strain>
    </source>
</reference>
<dbReference type="Pfam" id="PF10774">
    <property type="entry name" value="DUF4226"/>
    <property type="match status" value="1"/>
</dbReference>
<sequence>MSEPTGSLMAAIRERQNVLAGKYGVAAEADRTLSEVLTTAHQTMLDSIRRLDAIAAEIERTQQADLAGDTPLGTREYQRFLVAKQREIAAILTDAQEISKAKSLVLRGLQDRYRSCGSA</sequence>
<dbReference type="AlphaFoldDB" id="A0A1A3KJW4"/>
<evidence type="ECO:0000313" key="1">
    <source>
        <dbReference type="EMBL" id="OBJ85300.1"/>
    </source>
</evidence>
<dbReference type="InterPro" id="IPR019710">
    <property type="entry name" value="DUF4226"/>
</dbReference>